<gene>
    <name evidence="6" type="ORF">LSAT_V11C400197610</name>
</gene>
<dbReference type="InterPro" id="IPR004330">
    <property type="entry name" value="FAR1_DNA_bnd_dom"/>
</dbReference>
<keyword evidence="1" id="KW-0479">Metal-binding</keyword>
<evidence type="ECO:0000256" key="3">
    <source>
        <dbReference type="ARBA" id="ARBA00022833"/>
    </source>
</evidence>
<accession>A0A9R1XGF6</accession>
<dbReference type="PROSITE" id="PS50966">
    <property type="entry name" value="ZF_SWIM"/>
    <property type="match status" value="1"/>
</dbReference>
<dbReference type="InterPro" id="IPR018289">
    <property type="entry name" value="MULE_transposase_dom"/>
</dbReference>
<dbReference type="SMART" id="SM00575">
    <property type="entry name" value="ZnF_PMZ"/>
    <property type="match status" value="1"/>
</dbReference>
<dbReference type="GO" id="GO:0008270">
    <property type="term" value="F:zinc ion binding"/>
    <property type="evidence" value="ECO:0007669"/>
    <property type="project" value="UniProtKB-KW"/>
</dbReference>
<dbReference type="Proteomes" id="UP000235145">
    <property type="component" value="Unassembled WGS sequence"/>
</dbReference>
<dbReference type="Pfam" id="PF03101">
    <property type="entry name" value="FAR1"/>
    <property type="match status" value="1"/>
</dbReference>
<organism evidence="6 7">
    <name type="scientific">Lactuca sativa</name>
    <name type="common">Garden lettuce</name>
    <dbReference type="NCBI Taxonomy" id="4236"/>
    <lineage>
        <taxon>Eukaryota</taxon>
        <taxon>Viridiplantae</taxon>
        <taxon>Streptophyta</taxon>
        <taxon>Embryophyta</taxon>
        <taxon>Tracheophyta</taxon>
        <taxon>Spermatophyta</taxon>
        <taxon>Magnoliopsida</taxon>
        <taxon>eudicotyledons</taxon>
        <taxon>Gunneridae</taxon>
        <taxon>Pentapetalae</taxon>
        <taxon>asterids</taxon>
        <taxon>campanulids</taxon>
        <taxon>Asterales</taxon>
        <taxon>Asteraceae</taxon>
        <taxon>Cichorioideae</taxon>
        <taxon>Cichorieae</taxon>
        <taxon>Lactucinae</taxon>
        <taxon>Lactuca</taxon>
    </lineage>
</organism>
<dbReference type="AlphaFoldDB" id="A0A9R1XGF6"/>
<dbReference type="PANTHER" id="PTHR47718">
    <property type="entry name" value="OS01G0519700 PROTEIN"/>
    <property type="match status" value="1"/>
</dbReference>
<reference evidence="6 7" key="1">
    <citation type="journal article" date="2017" name="Nat. Commun.">
        <title>Genome assembly with in vitro proximity ligation data and whole-genome triplication in lettuce.</title>
        <authorList>
            <person name="Reyes-Chin-Wo S."/>
            <person name="Wang Z."/>
            <person name="Yang X."/>
            <person name="Kozik A."/>
            <person name="Arikit S."/>
            <person name="Song C."/>
            <person name="Xia L."/>
            <person name="Froenicke L."/>
            <person name="Lavelle D.O."/>
            <person name="Truco M.J."/>
            <person name="Xia R."/>
            <person name="Zhu S."/>
            <person name="Xu C."/>
            <person name="Xu H."/>
            <person name="Xu X."/>
            <person name="Cox K."/>
            <person name="Korf I."/>
            <person name="Meyers B.C."/>
            <person name="Michelmore R.W."/>
        </authorList>
    </citation>
    <scope>NUCLEOTIDE SEQUENCE [LARGE SCALE GENOMIC DNA]</scope>
    <source>
        <strain evidence="7">cv. Salinas</strain>
        <tissue evidence="6">Seedlings</tissue>
    </source>
</reference>
<keyword evidence="7" id="KW-1185">Reference proteome</keyword>
<evidence type="ECO:0000259" key="5">
    <source>
        <dbReference type="PROSITE" id="PS50966"/>
    </source>
</evidence>
<dbReference type="EMBL" id="NBSK02000004">
    <property type="protein sequence ID" value="KAJ0212061.1"/>
    <property type="molecule type" value="Genomic_DNA"/>
</dbReference>
<dbReference type="InterPro" id="IPR007527">
    <property type="entry name" value="Znf_SWIM"/>
</dbReference>
<dbReference type="InterPro" id="IPR006564">
    <property type="entry name" value="Znf_PMZ"/>
</dbReference>
<evidence type="ECO:0000256" key="1">
    <source>
        <dbReference type="ARBA" id="ARBA00022723"/>
    </source>
</evidence>
<feature type="domain" description="SWIM-type" evidence="5">
    <location>
        <begin position="450"/>
        <end position="488"/>
    </location>
</feature>
<sequence>MLKEKIARQTVLLTRTGYLDGKIFGLSHNYASLGGFDVRLGPFRTTESGITTQRHLLCNREGKPTTGKVDTLDPQQNKIRRRKYSFRCECKAKIVVILLHGTNKYNVVEFVDQHNHMLFGKDNMFLSHTKRKLDYSQEMFIHNLSKQNIGASRAHRLYSILQGGSDIRGGLVSDFKNSTRNLNAYIGARDAKFLVLKMLEKKTISQVFFFDFRVVEKKLNSIFWADETANYNYNAFGDVSLDATFSMNKYDMVFIPFTGIDNHKNCVTFGVGLLIREDASSYSWLLRAFLKSFKKQPTPVLTYQDPTLNKAVNEITSQLATNSAFRKRFHSIIWNSKLEPHDFKKEWKSFLNEFNISTNKWLQEMYGLCRRLVPAFFKEIPMFGIMRTTSFSEGQNWSFQNNTLTGSYLLMFMMTFEGVMERQRRNQVVNDFNIATTLPRFITSSPIEAHASKVTHSTTDDSYKCTCMHFEHVGILCRHIFCVFKFYSIEQIPEEYIMKRWCRMLFQQNCLKCIFLILY</sequence>
<evidence type="ECO:0000256" key="4">
    <source>
        <dbReference type="PROSITE-ProRule" id="PRU00325"/>
    </source>
</evidence>
<evidence type="ECO:0000256" key="2">
    <source>
        <dbReference type="ARBA" id="ARBA00022771"/>
    </source>
</evidence>
<dbReference type="PANTHER" id="PTHR47718:SF12">
    <property type="entry name" value="PROTEIN FAR1-RELATED SEQUENCE"/>
    <property type="match status" value="1"/>
</dbReference>
<protein>
    <recommendedName>
        <fullName evidence="5">SWIM-type domain-containing protein</fullName>
    </recommendedName>
</protein>
<proteinExistence type="predicted"/>
<dbReference type="Pfam" id="PF10551">
    <property type="entry name" value="MULE"/>
    <property type="match status" value="1"/>
</dbReference>
<comment type="caution">
    <text evidence="6">The sequence shown here is derived from an EMBL/GenBank/DDBJ whole genome shotgun (WGS) entry which is preliminary data.</text>
</comment>
<keyword evidence="2 4" id="KW-0863">Zinc-finger</keyword>
<keyword evidence="3" id="KW-0862">Zinc</keyword>
<evidence type="ECO:0000313" key="6">
    <source>
        <dbReference type="EMBL" id="KAJ0212061.1"/>
    </source>
</evidence>
<name>A0A9R1XGF6_LACSA</name>
<evidence type="ECO:0000313" key="7">
    <source>
        <dbReference type="Proteomes" id="UP000235145"/>
    </source>
</evidence>